<dbReference type="GO" id="GO:0005576">
    <property type="term" value="C:extracellular region"/>
    <property type="evidence" value="ECO:0007669"/>
    <property type="project" value="UniProtKB-SubCell"/>
</dbReference>
<dbReference type="Gene3D" id="2.60.40.3800">
    <property type="match status" value="1"/>
</dbReference>
<dbReference type="Gene3D" id="3.75.10.10">
    <property type="entry name" value="L-arginine/glycine Amidinotransferase, Chain A"/>
    <property type="match status" value="1"/>
</dbReference>
<dbReference type="Gene3D" id="3.40.50.10390">
    <property type="entry name" value="Gingipain r, domain 1"/>
    <property type="match status" value="1"/>
</dbReference>
<dbReference type="GO" id="GO:0047632">
    <property type="term" value="F:agmatine deiminase activity"/>
    <property type="evidence" value="ECO:0007669"/>
    <property type="project" value="UniProtKB-EC"/>
</dbReference>
<dbReference type="InterPro" id="IPR012600">
    <property type="entry name" value="Propeptide_C25"/>
</dbReference>
<dbReference type="RefSeq" id="WP_015424937.1">
    <property type="nucleotide sequence ID" value="NC_020449.1"/>
</dbReference>
<keyword evidence="4 8" id="KW-0732">Signal</keyword>
<evidence type="ECO:0000256" key="5">
    <source>
        <dbReference type="ARBA" id="ARBA00022801"/>
    </source>
</evidence>
<evidence type="ECO:0000259" key="11">
    <source>
        <dbReference type="Pfam" id="PF08126"/>
    </source>
</evidence>
<dbReference type="eggNOG" id="COG2957">
    <property type="taxonomic scope" value="Bacteria"/>
</dbReference>
<keyword evidence="7" id="KW-0865">Zymogen</keyword>
<dbReference type="Proteomes" id="UP000002019">
    <property type="component" value="Chromosome"/>
</dbReference>
<dbReference type="EC" id="3.5.3.12" evidence="12"/>
<dbReference type="InterPro" id="IPR038490">
    <property type="entry name" value="Gingipain_propep_sf"/>
</dbReference>
<dbReference type="SUPFAM" id="SSF52129">
    <property type="entry name" value="Caspase-like"/>
    <property type="match status" value="1"/>
</dbReference>
<keyword evidence="2" id="KW-0964">Secreted</keyword>
<feature type="domain" description="Gingipain propeptide" evidence="11">
    <location>
        <begin position="28"/>
        <end position="190"/>
    </location>
</feature>
<accession>B0VI91</accession>
<dbReference type="InterPro" id="IPR029030">
    <property type="entry name" value="Caspase-like_dom_sf"/>
</dbReference>
<dbReference type="GO" id="GO:0004197">
    <property type="term" value="F:cysteine-type endopeptidase activity"/>
    <property type="evidence" value="ECO:0007669"/>
    <property type="project" value="InterPro"/>
</dbReference>
<dbReference type="Pfam" id="PF04371">
    <property type="entry name" value="PAD_porph"/>
    <property type="match status" value="1"/>
</dbReference>
<dbReference type="Gene3D" id="2.60.40.10">
    <property type="entry name" value="Immunoglobulins"/>
    <property type="match status" value="1"/>
</dbReference>
<evidence type="ECO:0000256" key="1">
    <source>
        <dbReference type="ARBA" id="ARBA00004613"/>
    </source>
</evidence>
<evidence type="ECO:0000256" key="8">
    <source>
        <dbReference type="SAM" id="SignalP"/>
    </source>
</evidence>
<dbReference type="Pfam" id="PF08126">
    <property type="entry name" value="Propeptide_C25"/>
    <property type="match status" value="1"/>
</dbReference>
<dbReference type="Gene3D" id="3.40.50.1460">
    <property type="match status" value="1"/>
</dbReference>
<dbReference type="PANTHER" id="PTHR31377:SF0">
    <property type="entry name" value="AGMATINE DEIMINASE-RELATED"/>
    <property type="match status" value="1"/>
</dbReference>
<reference evidence="12 13" key="1">
    <citation type="journal article" date="2008" name="J. Bacteriol.">
        <title>'Candidatus Cloacamonas acidaminovorans': genome sequence reconstruction provides a first glimpse of a new bacterial division.</title>
        <authorList>
            <person name="Pelletier E."/>
            <person name="Kreimeyer A."/>
            <person name="Bocs S."/>
            <person name="Rouy Z."/>
            <person name="Gyapay G."/>
            <person name="Chouari R."/>
            <person name="Riviere D."/>
            <person name="Ganesan A."/>
            <person name="Daegelen P."/>
            <person name="Sghir A."/>
            <person name="Cohen G.N."/>
            <person name="Medigue C."/>
            <person name="Weissenbach J."/>
            <person name="Le Paslier D."/>
        </authorList>
    </citation>
    <scope>NUCLEOTIDE SEQUENCE [LARGE SCALE GENOMIC DNA]</scope>
    <source>
        <strain evidence="13">Evry</strain>
    </source>
</reference>
<dbReference type="EC" id="3.4.22.37" evidence="12"/>
<dbReference type="KEGG" id="caci:CLOAM1219"/>
<dbReference type="Pfam" id="PF03785">
    <property type="entry name" value="Peptidase_C25_C"/>
    <property type="match status" value="1"/>
</dbReference>
<dbReference type="EMBL" id="CU466930">
    <property type="protein sequence ID" value="CAO81079.1"/>
    <property type="molecule type" value="Genomic_DNA"/>
</dbReference>
<dbReference type="OrthoDB" id="9808013at2"/>
<evidence type="ECO:0000259" key="10">
    <source>
        <dbReference type="Pfam" id="PF03785"/>
    </source>
</evidence>
<keyword evidence="13" id="KW-1185">Reference proteome</keyword>
<dbReference type="GO" id="GO:0009446">
    <property type="term" value="P:putrescine biosynthetic process"/>
    <property type="evidence" value="ECO:0007669"/>
    <property type="project" value="InterPro"/>
</dbReference>
<dbReference type="PANTHER" id="PTHR31377">
    <property type="entry name" value="AGMATINE DEIMINASE-RELATED"/>
    <property type="match status" value="1"/>
</dbReference>
<dbReference type="InterPro" id="IPR005536">
    <property type="entry name" value="Peptidase_C25_Ig-like_domain"/>
</dbReference>
<keyword evidence="6" id="KW-0106">Calcium</keyword>
<dbReference type="GO" id="GO:0004668">
    <property type="term" value="F:protein-arginine deiminase activity"/>
    <property type="evidence" value="ECO:0007669"/>
    <property type="project" value="InterPro"/>
</dbReference>
<dbReference type="GO" id="GO:0006508">
    <property type="term" value="P:proteolysis"/>
    <property type="evidence" value="ECO:0007669"/>
    <property type="project" value="InterPro"/>
</dbReference>
<dbReference type="SUPFAM" id="SSF55909">
    <property type="entry name" value="Pentein"/>
    <property type="match status" value="1"/>
</dbReference>
<evidence type="ECO:0000313" key="12">
    <source>
        <dbReference type="EMBL" id="CAO81079.1"/>
    </source>
</evidence>
<gene>
    <name evidence="12" type="ordered locus">CLOAM1219</name>
</gene>
<dbReference type="InterPro" id="IPR039392">
    <property type="entry name" value="Gingipain_N"/>
</dbReference>
<evidence type="ECO:0000256" key="4">
    <source>
        <dbReference type="ARBA" id="ARBA00022729"/>
    </source>
</evidence>
<evidence type="ECO:0000256" key="2">
    <source>
        <dbReference type="ARBA" id="ARBA00022525"/>
    </source>
</evidence>
<dbReference type="Pfam" id="PF01364">
    <property type="entry name" value="Peptidase_C25"/>
    <property type="match status" value="1"/>
</dbReference>
<comment type="subcellular location">
    <subcellularLocation>
        <location evidence="1">Secreted</location>
    </subcellularLocation>
</comment>
<dbReference type="InterPro" id="IPR029031">
    <property type="entry name" value="Gingipain_N_sf"/>
</dbReference>
<dbReference type="CDD" id="cd10913">
    <property type="entry name" value="Peptidase_C25_N_gingipain"/>
    <property type="match status" value="1"/>
</dbReference>
<keyword evidence="3" id="KW-0479">Metal-binding</keyword>
<sequence length="1128" mass="124737">MAILPAIFLLLSFSLSAELIAEGNSKNSVSLLIDNENETILEYRISAFEKNMVTIEGEEWYQIRLPKEGITQDKGYPELPVFNRSIIIPDQALMAIEVFDLEFKDYPIKVAPSKGVITRDINPATIPYTFGNVYQENSFYPQKMVALSEPYILRDFRGITVLTTPFAYNPVTGTLRVYTSYKVKVYNQGNDTVNSFNRSRTSVSRSFCPLYENHFLNWNSYRYTPVDDSYGKLLVICHSSFLTQIAPYINWKRQKGIDTELVEFSTIGTTANQLKAYIQNRYNADNSITFVQLVGDAPQIPTLSYSGGGSDPSFSLVAGSDNYPDIFIGRFSAQTTAEVTAQVNKTIQYERDLNTSATWLSKAMGIASAEGTSGEGDNGESDITHMNLIRTKLLNYGYTSVDQIYDPGASASTVTTNVNAGRGFINYVGHGSNTSWGTTGFSNTNASALTNGNKVPFIMDVACVNGNFVSYTCFAEAWMRNANGGAVGIYASSINQSWASPMRAQDEVTDLLTGEVHTTLGGLYYNGSCKMMDVYGSDGVNMFKTWHIFGDASLQVRSKTPLAMTVSHPASVTSGTNNIIISSGVANALVAITYNNTIYGKAVTNSSGSAIVNISNPPSGEITYTVTVTAFNRVTYTGSLQQVNVPPDQPRFVAEWEPAQGSIIRYPFGLPYSLIADLSNNCLLYVVVSSSLQATCNSALVSNGVNMANVRYIVTDNDTYWIRDYGPWTIMNRENNLQLIDFTYNRPRPYDDAVPLAIANFLGVDLYKMNITHTGGNIMTDGQGKAMSTDLVLTENTSLSQNDINTMFNNYLGVTDYQLYPDPNNTYINHIDCWAKLLGVDKVIIRSVPTNHSQYSAIEAVVTQWETKLSSYGTPYKIYRVYTPNDEPYTNSFILNKHIYVPLMGTANDASAILAYQNAMPGYIVTGYLYSNFESTDAIHCRVNTIFDDKMISLKHIPPVLSSVSQSLTLSANITHTNALNPSATYISWKIGKNGIWQSSNLTLQSDGNWVTNLTAPVIGDTLFYCFSVTDVTNRNVTLPLCAEYDPFMLIGTYVPAISQPQVQLQVQDTNVRISWNAIPYANNYVIYSANSPDEVFLPVGSTSATFWETPLNTEKKFFKVVAQRVVR</sequence>
<dbReference type="STRING" id="459349.CLOAM1219"/>
<dbReference type="InterPro" id="IPR013783">
    <property type="entry name" value="Ig-like_fold"/>
</dbReference>
<protein>
    <submittedName>
        <fullName evidence="12">Agmatine deiminase</fullName>
        <ecNumber evidence="12">3.4.22.37</ecNumber>
        <ecNumber evidence="12">3.5.3.12</ecNumber>
    </submittedName>
</protein>
<name>B0VI91_CLOAI</name>
<dbReference type="AlphaFoldDB" id="B0VI91"/>
<dbReference type="InterPro" id="IPR001769">
    <property type="entry name" value="Gingipain"/>
</dbReference>
<evidence type="ECO:0000256" key="3">
    <source>
        <dbReference type="ARBA" id="ARBA00022723"/>
    </source>
</evidence>
<evidence type="ECO:0000256" key="6">
    <source>
        <dbReference type="ARBA" id="ARBA00022837"/>
    </source>
</evidence>
<feature type="chain" id="PRO_5002757848" evidence="8">
    <location>
        <begin position="18"/>
        <end position="1128"/>
    </location>
</feature>
<evidence type="ECO:0000256" key="7">
    <source>
        <dbReference type="ARBA" id="ARBA00023145"/>
    </source>
</evidence>
<proteinExistence type="predicted"/>
<feature type="domain" description="Peptidase C25 Ig-like" evidence="10">
    <location>
        <begin position="561"/>
        <end position="640"/>
    </location>
</feature>
<dbReference type="HOGENOM" id="CLU_279357_0_0_0"/>
<feature type="domain" description="Gingipain" evidence="9">
    <location>
        <begin position="234"/>
        <end position="555"/>
    </location>
</feature>
<evidence type="ECO:0000313" key="13">
    <source>
        <dbReference type="Proteomes" id="UP000002019"/>
    </source>
</evidence>
<dbReference type="GO" id="GO:0046872">
    <property type="term" value="F:metal ion binding"/>
    <property type="evidence" value="ECO:0007669"/>
    <property type="project" value="UniProtKB-KW"/>
</dbReference>
<dbReference type="InterPro" id="IPR007466">
    <property type="entry name" value="Peptidyl-Arg-deiminase_porph"/>
</dbReference>
<feature type="signal peptide" evidence="8">
    <location>
        <begin position="1"/>
        <end position="17"/>
    </location>
</feature>
<organism evidence="12 13">
    <name type="scientific">Cloacimonas acidaminovorans (strain Evry)</name>
    <dbReference type="NCBI Taxonomy" id="459349"/>
    <lineage>
        <taxon>Bacteria</taxon>
        <taxon>Pseudomonadati</taxon>
        <taxon>Candidatus Cloacimonadota</taxon>
        <taxon>Candidatus Cloacimonadia</taxon>
        <taxon>Candidatus Cloacimonadales</taxon>
        <taxon>Candidatus Cloacimonadaceae</taxon>
        <taxon>Candidatus Cloacimonas</taxon>
    </lineage>
</organism>
<evidence type="ECO:0000259" key="9">
    <source>
        <dbReference type="Pfam" id="PF01364"/>
    </source>
</evidence>
<keyword evidence="5 12" id="KW-0378">Hydrolase</keyword>